<organism evidence="3 4">
    <name type="scientific">Porites evermanni</name>
    <dbReference type="NCBI Taxonomy" id="104178"/>
    <lineage>
        <taxon>Eukaryota</taxon>
        <taxon>Metazoa</taxon>
        <taxon>Cnidaria</taxon>
        <taxon>Anthozoa</taxon>
        <taxon>Hexacorallia</taxon>
        <taxon>Scleractinia</taxon>
        <taxon>Fungiina</taxon>
        <taxon>Poritidae</taxon>
        <taxon>Porites</taxon>
    </lineage>
</organism>
<gene>
    <name evidence="3" type="ORF">PEVE_00001385</name>
</gene>
<protein>
    <recommendedName>
        <fullName evidence="2">DUF6589 domain-containing protein</fullName>
    </recommendedName>
</protein>
<keyword evidence="4" id="KW-1185">Reference proteome</keyword>
<accession>A0ABN8Q3E4</accession>
<name>A0ABN8Q3E4_9CNID</name>
<dbReference type="Pfam" id="PF20231">
    <property type="entry name" value="DUF6589"/>
    <property type="match status" value="1"/>
</dbReference>
<dbReference type="EMBL" id="CALNXI010001076">
    <property type="protein sequence ID" value="CAH3154424.1"/>
    <property type="molecule type" value="Genomic_DNA"/>
</dbReference>
<reference evidence="3 4" key="1">
    <citation type="submission" date="2022-05" db="EMBL/GenBank/DDBJ databases">
        <authorList>
            <consortium name="Genoscope - CEA"/>
            <person name="William W."/>
        </authorList>
    </citation>
    <scope>NUCLEOTIDE SEQUENCE [LARGE SCALE GENOMIC DNA]</scope>
</reference>
<sequence>MCGCCFKTQFGNFTGKSGWISSENMFIAPTRKGTTLPKLADLLKTELFVVVEEGESFSARVCSPCGTKVRNCAAMLSQIREKLNTPTENEQLLRLKRMSKSPHSTQNKKLARTASSSEPSVPNEQPIRARRSLALGSSLDFLEKENGFPFPPGLADVADPPRNRSSETSVVVEVNYCNSTRTVAYDGSEQGNLVKYITRKDWKAVINILFKMKEVKAVLPGAFLAIVSQEVKEYCNSMNVLKKTSPEELEKLSHVLIVEELENRCPLWSASARAVCGKLSKPRDSKITNAIALSSAILARCRNRKMSAVVHRISAVLVHSGAKSSDFTRLNRLGLCMSHDETIKKQLRLGEHHDAKVQSWKNKVQSCEEVKNLLCEIVEKQCEPHEDESSASISLVSQIKMAYLKMLIVADNFDLCVKARMQTKGHSNQSLHWTHQFAVEDRVTTPCFLDESQPQCNPKDLSLSMLLPDKNIQASFHQQCSILISRVLVTYYKPFKIFRDVVINHIPHPYMEESAKKSNINCLGLEFFNSNIAGEMAQLMMKNQERFVPISPAQGSASPKVLETIFFYGDALTEERARNVQWMFRDGDCEVDRLEGLDPVHTDWHAKVKLYELEYKTFFSSSSAQDIGTTCASMNRTGKTNAKKGPDKDYNAFWDFHDREVEAHIIASFLTHIGAPNLEELPSNLQLPPETTSMINEHQKTMAWCYHRGLDDQICV</sequence>
<evidence type="ECO:0000256" key="1">
    <source>
        <dbReference type="SAM" id="MobiDB-lite"/>
    </source>
</evidence>
<dbReference type="Proteomes" id="UP001159427">
    <property type="component" value="Unassembled WGS sequence"/>
</dbReference>
<proteinExistence type="predicted"/>
<dbReference type="InterPro" id="IPR046496">
    <property type="entry name" value="DUF6589"/>
</dbReference>
<feature type="compositionally biased region" description="Polar residues" evidence="1">
    <location>
        <begin position="101"/>
        <end position="123"/>
    </location>
</feature>
<feature type="domain" description="DUF6589" evidence="2">
    <location>
        <begin position="460"/>
        <end position="700"/>
    </location>
</feature>
<evidence type="ECO:0000313" key="4">
    <source>
        <dbReference type="Proteomes" id="UP001159427"/>
    </source>
</evidence>
<evidence type="ECO:0000313" key="3">
    <source>
        <dbReference type="EMBL" id="CAH3154424.1"/>
    </source>
</evidence>
<evidence type="ECO:0000259" key="2">
    <source>
        <dbReference type="Pfam" id="PF20231"/>
    </source>
</evidence>
<feature type="region of interest" description="Disordered" evidence="1">
    <location>
        <begin position="96"/>
        <end position="128"/>
    </location>
</feature>
<comment type="caution">
    <text evidence="3">The sequence shown here is derived from an EMBL/GenBank/DDBJ whole genome shotgun (WGS) entry which is preliminary data.</text>
</comment>